<sequence length="287" mass="32742">MNQNEYINNNMEKQPVYAVIFGCLMVIGLTLNAVSLWILLRRHSIKTTSAVFMVNLAISDLQLVISLPMRVYFYATGIWPLSERACNLITMLFCNNIRSSAIFITFISMDRLLAIVFPLRSRHLRTSSNAWKAAVLIWLFVFVVNIPESKGLSRILSQQNQSICFDIPHHDGSGTSPFIYFVAVLLLTMLAVNIVCTALVSWTLRRHLNESARIRNKVNVMLIFAMSLIMFIICFLPLTIGLVISTRRLTPLTCLATVNCCLDPLLYYFSLDAFWKKKQDVHLPRET</sequence>
<dbReference type="GO" id="GO:0005886">
    <property type="term" value="C:plasma membrane"/>
    <property type="evidence" value="ECO:0007669"/>
    <property type="project" value="TreeGrafter"/>
</dbReference>
<dbReference type="PANTHER" id="PTHR24232">
    <property type="entry name" value="G-PROTEIN COUPLED RECEPTOR"/>
    <property type="match status" value="1"/>
</dbReference>
<keyword evidence="2 9" id="KW-0812">Transmembrane</keyword>
<dbReference type="InterPro" id="IPR017452">
    <property type="entry name" value="GPCR_Rhodpsn_7TM"/>
</dbReference>
<feature type="transmembrane region" description="Helical" evidence="9">
    <location>
        <begin position="97"/>
        <end position="117"/>
    </location>
</feature>
<dbReference type="PRINTS" id="PR00237">
    <property type="entry name" value="GPCRRHODOPSN"/>
</dbReference>
<name>A0A3B4YV49_SERLL</name>
<organism evidence="11 12">
    <name type="scientific">Seriola lalandi dorsalis</name>
    <dbReference type="NCBI Taxonomy" id="1841481"/>
    <lineage>
        <taxon>Eukaryota</taxon>
        <taxon>Metazoa</taxon>
        <taxon>Chordata</taxon>
        <taxon>Craniata</taxon>
        <taxon>Vertebrata</taxon>
        <taxon>Euteleostomi</taxon>
        <taxon>Actinopterygii</taxon>
        <taxon>Neopterygii</taxon>
        <taxon>Teleostei</taxon>
        <taxon>Neoteleostei</taxon>
        <taxon>Acanthomorphata</taxon>
        <taxon>Carangaria</taxon>
        <taxon>Carangiformes</taxon>
        <taxon>Carangidae</taxon>
        <taxon>Seriola</taxon>
    </lineage>
</organism>
<keyword evidence="4" id="KW-0297">G-protein coupled receptor</keyword>
<protein>
    <submittedName>
        <fullName evidence="11">Lysophosphatidic acid receptor 5b</fullName>
    </submittedName>
</protein>
<feature type="transmembrane region" description="Helical" evidence="9">
    <location>
        <begin position="16"/>
        <end position="40"/>
    </location>
</feature>
<dbReference type="Proteomes" id="UP000261360">
    <property type="component" value="Unplaced"/>
</dbReference>
<dbReference type="CDD" id="cd14982">
    <property type="entry name" value="7tmA_purinoceptor-like"/>
    <property type="match status" value="1"/>
</dbReference>
<keyword evidence="6" id="KW-0675">Receptor</keyword>
<dbReference type="PROSITE" id="PS50262">
    <property type="entry name" value="G_PROTEIN_RECEP_F1_2"/>
    <property type="match status" value="1"/>
</dbReference>
<dbReference type="Ensembl" id="ENSSLDT00000033191.1">
    <property type="protein sequence ID" value="ENSSLDP00000032273.1"/>
    <property type="gene ID" value="ENSSLDG00000024790.1"/>
</dbReference>
<feature type="transmembrane region" description="Helical" evidence="9">
    <location>
        <begin position="129"/>
        <end position="147"/>
    </location>
</feature>
<evidence type="ECO:0000313" key="12">
    <source>
        <dbReference type="Proteomes" id="UP000261360"/>
    </source>
</evidence>
<reference evidence="11" key="2">
    <citation type="submission" date="2025-09" db="UniProtKB">
        <authorList>
            <consortium name="Ensembl"/>
        </authorList>
    </citation>
    <scope>IDENTIFICATION</scope>
</reference>
<dbReference type="InterPro" id="IPR000276">
    <property type="entry name" value="GPCR_Rhodpsn"/>
</dbReference>
<evidence type="ECO:0000256" key="9">
    <source>
        <dbReference type="SAM" id="Phobius"/>
    </source>
</evidence>
<evidence type="ECO:0000256" key="1">
    <source>
        <dbReference type="ARBA" id="ARBA00004141"/>
    </source>
</evidence>
<dbReference type="Pfam" id="PF00001">
    <property type="entry name" value="7tm_1"/>
    <property type="match status" value="1"/>
</dbReference>
<keyword evidence="5 9" id="KW-0472">Membrane</keyword>
<dbReference type="SUPFAM" id="SSF81321">
    <property type="entry name" value="Family A G protein-coupled receptor-like"/>
    <property type="match status" value="1"/>
</dbReference>
<evidence type="ECO:0000313" key="11">
    <source>
        <dbReference type="Ensembl" id="ENSSLDP00000032273.1"/>
    </source>
</evidence>
<feature type="domain" description="G-protein coupled receptors family 1 profile" evidence="10">
    <location>
        <begin position="31"/>
        <end position="267"/>
    </location>
</feature>
<dbReference type="GO" id="GO:0035025">
    <property type="term" value="P:positive regulation of Rho protein signal transduction"/>
    <property type="evidence" value="ECO:0007669"/>
    <property type="project" value="TreeGrafter"/>
</dbReference>
<feature type="transmembrane region" description="Helical" evidence="9">
    <location>
        <begin position="178"/>
        <end position="200"/>
    </location>
</feature>
<evidence type="ECO:0000256" key="5">
    <source>
        <dbReference type="ARBA" id="ARBA00023136"/>
    </source>
</evidence>
<keyword evidence="3 9" id="KW-1133">Transmembrane helix</keyword>
<feature type="transmembrane region" description="Helical" evidence="9">
    <location>
        <begin position="250"/>
        <end position="269"/>
    </location>
</feature>
<proteinExistence type="predicted"/>
<dbReference type="PRINTS" id="PR01157">
    <property type="entry name" value="P2YPURNOCPTR"/>
</dbReference>
<dbReference type="GO" id="GO:0007200">
    <property type="term" value="P:phospholipase C-activating G protein-coupled receptor signaling pathway"/>
    <property type="evidence" value="ECO:0007669"/>
    <property type="project" value="TreeGrafter"/>
</dbReference>
<comment type="subcellular location">
    <subcellularLocation>
        <location evidence="1">Membrane</location>
        <topology evidence="1">Multi-pass membrane protein</topology>
    </subcellularLocation>
</comment>
<keyword evidence="12" id="KW-1185">Reference proteome</keyword>
<keyword evidence="8" id="KW-0807">Transducer</keyword>
<feature type="transmembrane region" description="Helical" evidence="9">
    <location>
        <begin position="52"/>
        <end position="73"/>
    </location>
</feature>
<dbReference type="PANTHER" id="PTHR24232:SF90">
    <property type="entry name" value="LYSOPHOSPHATIDIC ACID RECEPTOR 5B"/>
    <property type="match status" value="1"/>
</dbReference>
<dbReference type="GeneTree" id="ENSGT00950000183136"/>
<feature type="transmembrane region" description="Helical" evidence="9">
    <location>
        <begin position="220"/>
        <end position="244"/>
    </location>
</feature>
<keyword evidence="7" id="KW-0325">Glycoprotein</keyword>
<accession>A0A3B4YV49</accession>
<reference evidence="11" key="1">
    <citation type="submission" date="2025-08" db="UniProtKB">
        <authorList>
            <consortium name="Ensembl"/>
        </authorList>
    </citation>
    <scope>IDENTIFICATION</scope>
</reference>
<evidence type="ECO:0000256" key="2">
    <source>
        <dbReference type="ARBA" id="ARBA00022692"/>
    </source>
</evidence>
<evidence type="ECO:0000256" key="6">
    <source>
        <dbReference type="ARBA" id="ARBA00023170"/>
    </source>
</evidence>
<dbReference type="Gene3D" id="1.20.1070.10">
    <property type="entry name" value="Rhodopsin 7-helix transmembrane proteins"/>
    <property type="match status" value="1"/>
</dbReference>
<evidence type="ECO:0000256" key="3">
    <source>
        <dbReference type="ARBA" id="ARBA00022989"/>
    </source>
</evidence>
<evidence type="ECO:0000259" key="10">
    <source>
        <dbReference type="PROSITE" id="PS50262"/>
    </source>
</evidence>
<evidence type="ECO:0000256" key="7">
    <source>
        <dbReference type="ARBA" id="ARBA00023180"/>
    </source>
</evidence>
<dbReference type="GO" id="GO:0070915">
    <property type="term" value="F:lysophosphatidic acid receptor activity"/>
    <property type="evidence" value="ECO:0007669"/>
    <property type="project" value="TreeGrafter"/>
</dbReference>
<dbReference type="AlphaFoldDB" id="A0A3B4YV49"/>
<evidence type="ECO:0000256" key="8">
    <source>
        <dbReference type="ARBA" id="ARBA00023224"/>
    </source>
</evidence>
<evidence type="ECO:0000256" key="4">
    <source>
        <dbReference type="ARBA" id="ARBA00023040"/>
    </source>
</evidence>